<gene>
    <name evidence="1" type="ORF">NBR_LOCUS22539</name>
</gene>
<organism evidence="3">
    <name type="scientific">Nippostrongylus brasiliensis</name>
    <name type="common">Rat hookworm</name>
    <dbReference type="NCBI Taxonomy" id="27835"/>
    <lineage>
        <taxon>Eukaryota</taxon>
        <taxon>Metazoa</taxon>
        <taxon>Ecdysozoa</taxon>
        <taxon>Nematoda</taxon>
        <taxon>Chromadorea</taxon>
        <taxon>Rhabditida</taxon>
        <taxon>Rhabditina</taxon>
        <taxon>Rhabditomorpha</taxon>
        <taxon>Strongyloidea</taxon>
        <taxon>Heligmosomidae</taxon>
        <taxon>Nippostrongylus</taxon>
    </lineage>
</organism>
<protein>
    <submittedName>
        <fullName evidence="1 3">Uncharacterized protein</fullName>
    </submittedName>
</protein>
<dbReference type="WBParaSite" id="NBR_0002253801-mRNA-1">
    <property type="protein sequence ID" value="NBR_0002253801-mRNA-1"/>
    <property type="gene ID" value="NBR_0002253801"/>
</dbReference>
<dbReference type="Proteomes" id="UP000271162">
    <property type="component" value="Unassembled WGS sequence"/>
</dbReference>
<sequence length="95" mass="10267">MLAIRFSSNHEARTHIVILCSSRQLVTKEKRTNSTAIVSSGSRERIDLIDGDPSLRISRTLSCSGDIVCRTKLFATAGRMTKDVGSGLKVSLACA</sequence>
<reference evidence="3" key="1">
    <citation type="submission" date="2017-02" db="UniProtKB">
        <authorList>
            <consortium name="WormBaseParasite"/>
        </authorList>
    </citation>
    <scope>IDENTIFICATION</scope>
</reference>
<proteinExistence type="predicted"/>
<evidence type="ECO:0000313" key="2">
    <source>
        <dbReference type="Proteomes" id="UP000271162"/>
    </source>
</evidence>
<evidence type="ECO:0000313" key="1">
    <source>
        <dbReference type="EMBL" id="VDL87440.1"/>
    </source>
</evidence>
<name>A0A0N4YZ66_NIPBR</name>
<accession>A0A0N4YZ66</accession>
<evidence type="ECO:0000313" key="3">
    <source>
        <dbReference type="WBParaSite" id="NBR_0002253801-mRNA-1"/>
    </source>
</evidence>
<dbReference type="EMBL" id="UYSL01028303">
    <property type="protein sequence ID" value="VDL87440.1"/>
    <property type="molecule type" value="Genomic_DNA"/>
</dbReference>
<dbReference type="AlphaFoldDB" id="A0A0N4YZ66"/>
<reference evidence="1 2" key="2">
    <citation type="submission" date="2018-11" db="EMBL/GenBank/DDBJ databases">
        <authorList>
            <consortium name="Pathogen Informatics"/>
        </authorList>
    </citation>
    <scope>NUCLEOTIDE SEQUENCE [LARGE SCALE GENOMIC DNA]</scope>
</reference>
<keyword evidence="2" id="KW-1185">Reference proteome</keyword>